<organism evidence="1 2">
    <name type="scientific">Marinactinospora thermotolerans DSM 45154</name>
    <dbReference type="NCBI Taxonomy" id="1122192"/>
    <lineage>
        <taxon>Bacteria</taxon>
        <taxon>Bacillati</taxon>
        <taxon>Actinomycetota</taxon>
        <taxon>Actinomycetes</taxon>
        <taxon>Streptosporangiales</taxon>
        <taxon>Nocardiopsidaceae</taxon>
        <taxon>Marinactinospora</taxon>
    </lineage>
</organism>
<dbReference type="Proteomes" id="UP000190637">
    <property type="component" value="Unassembled WGS sequence"/>
</dbReference>
<reference evidence="1 2" key="1">
    <citation type="submission" date="2017-02" db="EMBL/GenBank/DDBJ databases">
        <authorList>
            <person name="Peterson S.W."/>
        </authorList>
    </citation>
    <scope>NUCLEOTIDE SEQUENCE [LARGE SCALE GENOMIC DNA]</scope>
    <source>
        <strain evidence="1 2">DSM 45154</strain>
    </source>
</reference>
<protein>
    <submittedName>
        <fullName evidence="1">Uncharacterized protein</fullName>
    </submittedName>
</protein>
<name>A0A1T4TAN6_9ACTN</name>
<accession>A0A1T4TAN6</accession>
<evidence type="ECO:0000313" key="1">
    <source>
        <dbReference type="EMBL" id="SKA37447.1"/>
    </source>
</evidence>
<gene>
    <name evidence="1" type="ORF">SAMN02745673_04711</name>
</gene>
<sequence>MRRLRGRSLRGAPVAPFPRVFTVAGYGQAAFSGAAEWPTAPITLW</sequence>
<keyword evidence="2" id="KW-1185">Reference proteome</keyword>
<evidence type="ECO:0000313" key="2">
    <source>
        <dbReference type="Proteomes" id="UP000190637"/>
    </source>
</evidence>
<dbReference type="AlphaFoldDB" id="A0A1T4TAN6"/>
<dbReference type="EMBL" id="FUWS01000017">
    <property type="protein sequence ID" value="SKA37447.1"/>
    <property type="molecule type" value="Genomic_DNA"/>
</dbReference>
<proteinExistence type="predicted"/>